<dbReference type="Pfam" id="PF00908">
    <property type="entry name" value="dTDP_sugar_isom"/>
    <property type="match status" value="1"/>
</dbReference>
<name>A2EKJ4_TRIV3</name>
<dbReference type="Gene3D" id="2.60.120.10">
    <property type="entry name" value="Jelly Rolls"/>
    <property type="match status" value="1"/>
</dbReference>
<dbReference type="AlphaFoldDB" id="A2EKJ4"/>
<dbReference type="PANTHER" id="PTHR21047:SF2">
    <property type="entry name" value="THYMIDINE DIPHOSPHO-4-KETO-RHAMNOSE 3,5-EPIMERASE"/>
    <property type="match status" value="1"/>
</dbReference>
<dbReference type="SUPFAM" id="SSF51182">
    <property type="entry name" value="RmlC-like cupins"/>
    <property type="match status" value="1"/>
</dbReference>
<dbReference type="VEuPathDB" id="TrichDB:TVAG_313960"/>
<protein>
    <submittedName>
        <fullName evidence="1">dTDP-4-dehydrorhamnose 3,5-epimerase family protein</fullName>
    </submittedName>
</protein>
<dbReference type="KEGG" id="tva:4764702"/>
<dbReference type="SMR" id="A2EKJ4"/>
<dbReference type="RefSeq" id="XP_001319044.1">
    <property type="nucleotide sequence ID" value="XM_001319009.1"/>
</dbReference>
<evidence type="ECO:0000313" key="2">
    <source>
        <dbReference type="Proteomes" id="UP000001542"/>
    </source>
</evidence>
<dbReference type="GO" id="GO:0008830">
    <property type="term" value="F:dTDP-4-dehydrorhamnose 3,5-epimerase activity"/>
    <property type="evidence" value="ECO:0007669"/>
    <property type="project" value="InterPro"/>
</dbReference>
<dbReference type="GO" id="GO:0000271">
    <property type="term" value="P:polysaccharide biosynthetic process"/>
    <property type="evidence" value="ECO:0000318"/>
    <property type="project" value="GO_Central"/>
</dbReference>
<dbReference type="InterPro" id="IPR011051">
    <property type="entry name" value="RmlC_Cupin_sf"/>
</dbReference>
<dbReference type="EMBL" id="DS113414">
    <property type="protein sequence ID" value="EAY06821.1"/>
    <property type="molecule type" value="Genomic_DNA"/>
</dbReference>
<dbReference type="eggNOG" id="ENOG502S3HX">
    <property type="taxonomic scope" value="Eukaryota"/>
</dbReference>
<dbReference type="InterPro" id="IPR014710">
    <property type="entry name" value="RmlC-like_jellyroll"/>
</dbReference>
<keyword evidence="2" id="KW-1185">Reference proteome</keyword>
<dbReference type="PANTHER" id="PTHR21047">
    <property type="entry name" value="DTDP-6-DEOXY-D-GLUCOSE-3,5 EPIMERASE"/>
    <property type="match status" value="1"/>
</dbReference>
<accession>A2EKJ4</accession>
<proteinExistence type="predicted"/>
<dbReference type="GO" id="GO:0005829">
    <property type="term" value="C:cytosol"/>
    <property type="evidence" value="ECO:0000318"/>
    <property type="project" value="GO_Central"/>
</dbReference>
<dbReference type="OrthoDB" id="9973973at2759"/>
<reference evidence="1" key="1">
    <citation type="submission" date="2006-10" db="EMBL/GenBank/DDBJ databases">
        <authorList>
            <person name="Amadeo P."/>
            <person name="Zhao Q."/>
            <person name="Wortman J."/>
            <person name="Fraser-Liggett C."/>
            <person name="Carlton J."/>
        </authorList>
    </citation>
    <scope>NUCLEOTIDE SEQUENCE</scope>
    <source>
        <strain evidence="1">G3</strain>
    </source>
</reference>
<gene>
    <name evidence="1" type="ORF">TVAG_313960</name>
</gene>
<organism evidence="1 2">
    <name type="scientific">Trichomonas vaginalis (strain ATCC PRA-98 / G3)</name>
    <dbReference type="NCBI Taxonomy" id="412133"/>
    <lineage>
        <taxon>Eukaryota</taxon>
        <taxon>Metamonada</taxon>
        <taxon>Parabasalia</taxon>
        <taxon>Trichomonadida</taxon>
        <taxon>Trichomonadidae</taxon>
        <taxon>Trichomonas</taxon>
    </lineage>
</organism>
<reference evidence="1" key="2">
    <citation type="journal article" date="2007" name="Science">
        <title>Draft genome sequence of the sexually transmitted pathogen Trichomonas vaginalis.</title>
        <authorList>
            <person name="Carlton J.M."/>
            <person name="Hirt R.P."/>
            <person name="Silva J.C."/>
            <person name="Delcher A.L."/>
            <person name="Schatz M."/>
            <person name="Zhao Q."/>
            <person name="Wortman J.R."/>
            <person name="Bidwell S.L."/>
            <person name="Alsmark U.C.M."/>
            <person name="Besteiro S."/>
            <person name="Sicheritz-Ponten T."/>
            <person name="Noel C.J."/>
            <person name="Dacks J.B."/>
            <person name="Foster P.G."/>
            <person name="Simillion C."/>
            <person name="Van de Peer Y."/>
            <person name="Miranda-Saavedra D."/>
            <person name="Barton G.J."/>
            <person name="Westrop G.D."/>
            <person name="Mueller S."/>
            <person name="Dessi D."/>
            <person name="Fiori P.L."/>
            <person name="Ren Q."/>
            <person name="Paulsen I."/>
            <person name="Zhang H."/>
            <person name="Bastida-Corcuera F.D."/>
            <person name="Simoes-Barbosa A."/>
            <person name="Brown M.T."/>
            <person name="Hayes R.D."/>
            <person name="Mukherjee M."/>
            <person name="Okumura C.Y."/>
            <person name="Schneider R."/>
            <person name="Smith A.J."/>
            <person name="Vanacova S."/>
            <person name="Villalvazo M."/>
            <person name="Haas B.J."/>
            <person name="Pertea M."/>
            <person name="Feldblyum T.V."/>
            <person name="Utterback T.R."/>
            <person name="Shu C.L."/>
            <person name="Osoegawa K."/>
            <person name="de Jong P.J."/>
            <person name="Hrdy I."/>
            <person name="Horvathova L."/>
            <person name="Zubacova Z."/>
            <person name="Dolezal P."/>
            <person name="Malik S.B."/>
            <person name="Logsdon J.M. Jr."/>
            <person name="Henze K."/>
            <person name="Gupta A."/>
            <person name="Wang C.C."/>
            <person name="Dunne R.L."/>
            <person name="Upcroft J.A."/>
            <person name="Upcroft P."/>
            <person name="White O."/>
            <person name="Salzberg S.L."/>
            <person name="Tang P."/>
            <person name="Chiu C.-H."/>
            <person name="Lee Y.-S."/>
            <person name="Embley T.M."/>
            <person name="Coombs G.H."/>
            <person name="Mottram J.C."/>
            <person name="Tachezy J."/>
            <person name="Fraser-Liggett C.M."/>
            <person name="Johnson P.J."/>
        </authorList>
    </citation>
    <scope>NUCLEOTIDE SEQUENCE [LARGE SCALE GENOMIC DNA]</scope>
    <source>
        <strain evidence="1">G3</strain>
    </source>
</reference>
<dbReference type="InterPro" id="IPR000888">
    <property type="entry name" value="RmlC-like"/>
</dbReference>
<evidence type="ECO:0000313" key="1">
    <source>
        <dbReference type="EMBL" id="EAY06821.1"/>
    </source>
</evidence>
<dbReference type="InParanoid" id="A2EKJ4"/>
<sequence>MIDHFEATPLAVDGMVKYHAVRKPGTESDAHGDLVELFNILKNHTDPEMKQINISRSKLNVIRGIHVAPYHKIAFCPYGKMFDVCVDMRPNSPTFMKWDGCWLDKDTHVLVPPYCAHGVFAAEDDSVLCYYQGGCFFPHLDFAINPMDPQIGIKWPTPVNSDKYVLSEKDTNSSPVTPELVETLRFRIEHPIEDRLTNTNSDFVLICNSSYIALPILKVLEDQKLKAHLLTMTSFNRETLNARIVSLRPKYSVIYVLDTHGKNTADIFTEVMNATFVCHNLGSHITFILDEEDFPAAEELRQIFHEDCGEFSLIVTCKNLLSREMTKQQVANALKHHEKDLTTITDFDNLAEWVIEQGKQKKAGFFTIANQGKLDIEKVKKFCSENGVQINPGQGEDFKTQSETKDANAAFDELVSALKQ</sequence>
<dbReference type="VEuPathDB" id="TrichDB:TVAGG3_0412270"/>
<dbReference type="GO" id="GO:0016854">
    <property type="term" value="F:racemase and epimerase activity"/>
    <property type="evidence" value="ECO:0000318"/>
    <property type="project" value="GO_Central"/>
</dbReference>
<dbReference type="CDD" id="cd00438">
    <property type="entry name" value="cupin_RmlC"/>
    <property type="match status" value="1"/>
</dbReference>
<dbReference type="STRING" id="5722.A2EKJ4"/>
<dbReference type="Proteomes" id="UP000001542">
    <property type="component" value="Unassembled WGS sequence"/>
</dbReference>